<evidence type="ECO:0000313" key="3">
    <source>
        <dbReference type="Proteomes" id="UP000319722"/>
    </source>
</evidence>
<comment type="caution">
    <text evidence="2">The sequence shown here is derived from an EMBL/GenBank/DDBJ whole genome shotgun (WGS) entry which is preliminary data.</text>
</comment>
<accession>A0A561C4W0</accession>
<dbReference type="Proteomes" id="UP000319722">
    <property type="component" value="Unassembled WGS sequence"/>
</dbReference>
<dbReference type="Pfam" id="PF14897">
    <property type="entry name" value="EpsG"/>
    <property type="match status" value="1"/>
</dbReference>
<dbReference type="EMBL" id="VIVL01000004">
    <property type="protein sequence ID" value="TWD86094.1"/>
    <property type="molecule type" value="Genomic_DNA"/>
</dbReference>
<feature type="transmembrane region" description="Helical" evidence="1">
    <location>
        <begin position="179"/>
        <end position="202"/>
    </location>
</feature>
<dbReference type="OrthoDB" id="8971070at2"/>
<dbReference type="InterPro" id="IPR049458">
    <property type="entry name" value="EpsG-like"/>
</dbReference>
<feature type="transmembrane region" description="Helical" evidence="1">
    <location>
        <begin position="75"/>
        <end position="94"/>
    </location>
</feature>
<feature type="transmembrane region" description="Helical" evidence="1">
    <location>
        <begin position="100"/>
        <end position="115"/>
    </location>
</feature>
<sequence>MMRVSRSKVLTLAIGAAAALVSVLQPFGYSPDYPQYSYFFDQLRSDYLSQLRESRFELGFLHLSYLLTQIFRENVHVYGFFVLIAIGLKVYFAGRFSAKNYAWIFLVFYFFKFFPLHELTQLRAAMAASLLVVVFYYYSIERYWIALSISLIAIAFHNSAGLVLPFFLTPMAALTRGRIVLAALIVYVSCYLISDYLVGFLADRIVVFEMYINAGIESRRDAAFSPVFFPEFFLIALSFVCWRDLSGVMKKVLAIEVFGFAVFYGFIDLGVVAVRGRELFSVLWIVFVAQFPFAGKKIRAGIVFFVLASVLLSVYLYFVLDFFASELGY</sequence>
<proteinExistence type="predicted"/>
<organism evidence="2 3">
    <name type="scientific">Variovorax beijingensis</name>
    <dbReference type="NCBI Taxonomy" id="2496117"/>
    <lineage>
        <taxon>Bacteria</taxon>
        <taxon>Pseudomonadati</taxon>
        <taxon>Pseudomonadota</taxon>
        <taxon>Betaproteobacteria</taxon>
        <taxon>Burkholderiales</taxon>
        <taxon>Comamonadaceae</taxon>
        <taxon>Variovorax</taxon>
    </lineage>
</organism>
<protein>
    <submittedName>
        <fullName evidence="2">EpsG-like putative glucosyltransferase</fullName>
    </submittedName>
</protein>
<gene>
    <name evidence="2" type="ORF">FB547_10436</name>
</gene>
<evidence type="ECO:0000256" key="1">
    <source>
        <dbReference type="SAM" id="Phobius"/>
    </source>
</evidence>
<name>A0A561C4W0_9BURK</name>
<keyword evidence="1" id="KW-1133">Transmembrane helix</keyword>
<reference evidence="2 3" key="1">
    <citation type="submission" date="2019-06" db="EMBL/GenBank/DDBJ databases">
        <title>Sorghum-associated microbial communities from plants grown in Nebraska, USA.</title>
        <authorList>
            <person name="Schachtman D."/>
        </authorList>
    </citation>
    <scope>NUCLEOTIDE SEQUENCE [LARGE SCALE GENOMIC DNA]</scope>
    <source>
        <strain evidence="2 3">T529</strain>
    </source>
</reference>
<feature type="transmembrane region" description="Helical" evidence="1">
    <location>
        <begin position="222"/>
        <end position="241"/>
    </location>
</feature>
<evidence type="ECO:0000313" key="2">
    <source>
        <dbReference type="EMBL" id="TWD86094.1"/>
    </source>
</evidence>
<dbReference type="GO" id="GO:0016740">
    <property type="term" value="F:transferase activity"/>
    <property type="evidence" value="ECO:0007669"/>
    <property type="project" value="UniProtKB-KW"/>
</dbReference>
<keyword evidence="1" id="KW-0472">Membrane</keyword>
<dbReference type="AlphaFoldDB" id="A0A561C4W0"/>
<feature type="transmembrane region" description="Helical" evidence="1">
    <location>
        <begin position="144"/>
        <end position="167"/>
    </location>
</feature>
<feature type="transmembrane region" description="Helical" evidence="1">
    <location>
        <begin position="302"/>
        <end position="320"/>
    </location>
</feature>
<keyword evidence="1" id="KW-0812">Transmembrane</keyword>
<feature type="transmembrane region" description="Helical" evidence="1">
    <location>
        <begin position="122"/>
        <end position="138"/>
    </location>
</feature>
<keyword evidence="2" id="KW-0808">Transferase</keyword>
<feature type="transmembrane region" description="Helical" evidence="1">
    <location>
        <begin position="253"/>
        <end position="273"/>
    </location>
</feature>
<dbReference type="RefSeq" id="WP_145743084.1">
    <property type="nucleotide sequence ID" value="NZ_VIVL01000004.1"/>
</dbReference>